<dbReference type="Pfam" id="PF01297">
    <property type="entry name" value="ZnuA"/>
    <property type="match status" value="1"/>
</dbReference>
<keyword evidence="8" id="KW-1185">Reference proteome</keyword>
<sequence length="340" mass="36525">MFASNLTSRVRIVAILSSVTLLMAACGSSESASDADESDRLTVVTTVAPITSIAANIIGDRADIVGLVPEGTNSHTFEPSPSAAEVLSEGDAIFINGLQLEEPTKRLALAARGDDVPLVELGDLTIEPDEYRYDFSFPESEGKPNPHLWTDPTLVKVYADIIRDTMTDVDPSGSDHYDENYEAFAALVDEFDEAVTAALDTVPVGNRKLVTYHDAYAYFADTYGWTVVGAIQPSDFGEPTPSEVVALIEQIEAESVPAIFGSEVFPSAVLEQVANETGASYIDDLRDDDLPGAPGEVDHSWLGLMKFNFVTMTEALGGDATDLATFEVRDVAPDEATYPQ</sequence>
<feature type="chain" id="PRO_5038949768" evidence="6">
    <location>
        <begin position="25"/>
        <end position="340"/>
    </location>
</feature>
<dbReference type="InterPro" id="IPR006127">
    <property type="entry name" value="ZnuA-like"/>
</dbReference>
<proteinExistence type="inferred from homology"/>
<dbReference type="InterPro" id="IPR006129">
    <property type="entry name" value="AdhesinB"/>
</dbReference>
<dbReference type="PANTHER" id="PTHR42953">
    <property type="entry name" value="HIGH-AFFINITY ZINC UPTAKE SYSTEM PROTEIN ZNUA-RELATED"/>
    <property type="match status" value="1"/>
</dbReference>
<evidence type="ECO:0000313" key="8">
    <source>
        <dbReference type="Proteomes" id="UP000011863"/>
    </source>
</evidence>
<dbReference type="AlphaFoldDB" id="A0A6C7EEK3"/>
<dbReference type="Proteomes" id="UP000011863">
    <property type="component" value="Chromosome"/>
</dbReference>
<evidence type="ECO:0000256" key="3">
    <source>
        <dbReference type="ARBA" id="ARBA00022723"/>
    </source>
</evidence>
<dbReference type="GO" id="GO:0030313">
    <property type="term" value="C:cell envelope"/>
    <property type="evidence" value="ECO:0007669"/>
    <property type="project" value="UniProtKB-SubCell"/>
</dbReference>
<dbReference type="GO" id="GO:0046872">
    <property type="term" value="F:metal ion binding"/>
    <property type="evidence" value="ECO:0007669"/>
    <property type="project" value="UniProtKB-KW"/>
</dbReference>
<comment type="similarity">
    <text evidence="5">Belongs to the bacterial solute-binding protein 9 family.</text>
</comment>
<evidence type="ECO:0000256" key="4">
    <source>
        <dbReference type="ARBA" id="ARBA00022729"/>
    </source>
</evidence>
<feature type="signal peptide" evidence="6">
    <location>
        <begin position="1"/>
        <end position="24"/>
    </location>
</feature>
<reference evidence="7 8" key="1">
    <citation type="journal article" date="2013" name="Int. J. Syst. Evol. Microbiol.">
        <title>Ilumatobacter nonamiense sp. nov. and Ilumatobacter coccineum sp. nov., isolated from seashore sand.</title>
        <authorList>
            <person name="Matsumoto A."/>
            <person name="Kasai H."/>
            <person name="Matsuo Y."/>
            <person name="Shizuri Y."/>
            <person name="Ichikawa N."/>
            <person name="Fujita N."/>
            <person name="Omura S."/>
            <person name="Takahashi Y."/>
        </authorList>
    </citation>
    <scope>NUCLEOTIDE SEQUENCE [LARGE SCALE GENOMIC DNA]</scope>
    <source>
        <strain evidence="8">NBRC 103263 / KCTC 29153 / YM16-304</strain>
    </source>
</reference>
<evidence type="ECO:0000256" key="1">
    <source>
        <dbReference type="ARBA" id="ARBA00004196"/>
    </source>
</evidence>
<accession>A0A6C7EEK3</accession>
<evidence type="ECO:0000256" key="2">
    <source>
        <dbReference type="ARBA" id="ARBA00022448"/>
    </source>
</evidence>
<dbReference type="KEGG" id="aym:YM304_20920"/>
<keyword evidence="4 6" id="KW-0732">Signal</keyword>
<evidence type="ECO:0000256" key="5">
    <source>
        <dbReference type="RuleBase" id="RU003512"/>
    </source>
</evidence>
<gene>
    <name evidence="7" type="ORF">YM304_20920</name>
</gene>
<dbReference type="Gene3D" id="3.40.50.1980">
    <property type="entry name" value="Nitrogenase molybdenum iron protein domain"/>
    <property type="match status" value="2"/>
</dbReference>
<dbReference type="PRINTS" id="PR00690">
    <property type="entry name" value="ADHESNFAMILY"/>
</dbReference>
<dbReference type="GO" id="GO:0007155">
    <property type="term" value="P:cell adhesion"/>
    <property type="evidence" value="ECO:0007669"/>
    <property type="project" value="InterPro"/>
</dbReference>
<dbReference type="InterPro" id="IPR006128">
    <property type="entry name" value="Lipoprotein_PsaA-like"/>
</dbReference>
<dbReference type="PANTHER" id="PTHR42953:SF1">
    <property type="entry name" value="METAL-BINDING PROTEIN HI_0362-RELATED"/>
    <property type="match status" value="1"/>
</dbReference>
<organism evidence="7 8">
    <name type="scientific">Ilumatobacter coccineus (strain NBRC 103263 / KCTC 29153 / YM16-304)</name>
    <dbReference type="NCBI Taxonomy" id="1313172"/>
    <lineage>
        <taxon>Bacteria</taxon>
        <taxon>Bacillati</taxon>
        <taxon>Actinomycetota</taxon>
        <taxon>Acidimicrobiia</taxon>
        <taxon>Acidimicrobiales</taxon>
        <taxon>Ilumatobacteraceae</taxon>
        <taxon>Ilumatobacter</taxon>
    </lineage>
</organism>
<name>A0A6C7EEK3_ILUCY</name>
<dbReference type="GO" id="GO:0030001">
    <property type="term" value="P:metal ion transport"/>
    <property type="evidence" value="ECO:0007669"/>
    <property type="project" value="InterPro"/>
</dbReference>
<comment type="subcellular location">
    <subcellularLocation>
        <location evidence="1">Cell envelope</location>
    </subcellularLocation>
</comment>
<keyword evidence="2 5" id="KW-0813">Transport</keyword>
<evidence type="ECO:0000256" key="6">
    <source>
        <dbReference type="SAM" id="SignalP"/>
    </source>
</evidence>
<dbReference type="PRINTS" id="PR00691">
    <property type="entry name" value="ADHESINB"/>
</dbReference>
<dbReference type="SUPFAM" id="SSF53807">
    <property type="entry name" value="Helical backbone' metal receptor"/>
    <property type="match status" value="1"/>
</dbReference>
<evidence type="ECO:0000313" key="7">
    <source>
        <dbReference type="EMBL" id="BAN02406.1"/>
    </source>
</evidence>
<dbReference type="InterPro" id="IPR050492">
    <property type="entry name" value="Bact_metal-bind_prot9"/>
</dbReference>
<keyword evidence="3" id="KW-0479">Metal-binding</keyword>
<dbReference type="RefSeq" id="WP_015441653.1">
    <property type="nucleotide sequence ID" value="NC_020520.1"/>
</dbReference>
<protein>
    <submittedName>
        <fullName evidence="7">Putative metal ABC transporter metal-binding protein</fullName>
    </submittedName>
</protein>
<dbReference type="EMBL" id="AP012057">
    <property type="protein sequence ID" value="BAN02406.1"/>
    <property type="molecule type" value="Genomic_DNA"/>
</dbReference>